<dbReference type="RefSeq" id="WP_150069236.1">
    <property type="nucleotide sequence ID" value="NZ_JBEPDJ010000027.1"/>
</dbReference>
<keyword evidence="3" id="KW-0255">Endonuclease</keyword>
<dbReference type="GO" id="GO:0004527">
    <property type="term" value="F:exonuclease activity"/>
    <property type="evidence" value="ECO:0007669"/>
    <property type="project" value="UniProtKB-KW"/>
</dbReference>
<evidence type="ECO:0000313" key="4">
    <source>
        <dbReference type="Proteomes" id="UP000323946"/>
    </source>
</evidence>
<reference evidence="3 4" key="1">
    <citation type="submission" date="2019-09" db="EMBL/GenBank/DDBJ databases">
        <title>Draft genome sequence of the thermophilic Saccharopolyspora hirsuta VKM Ac-666T.</title>
        <authorList>
            <person name="Lobastova T.G."/>
            <person name="Fokina V."/>
            <person name="Bragin E.Y."/>
            <person name="Shtratnikova V.Y."/>
            <person name="Starodumova I.P."/>
            <person name="Tarlachkov S.V."/>
            <person name="Donova M.V."/>
        </authorList>
    </citation>
    <scope>NUCLEOTIDE SEQUENCE [LARGE SCALE GENOMIC DNA]</scope>
    <source>
        <strain evidence="3 4">VKM Ac-666</strain>
    </source>
</reference>
<feature type="transmembrane region" description="Helical" evidence="1">
    <location>
        <begin position="21"/>
        <end position="40"/>
    </location>
</feature>
<dbReference type="SUPFAM" id="SSF56219">
    <property type="entry name" value="DNase I-like"/>
    <property type="match status" value="1"/>
</dbReference>
<sequence length="333" mass="35527">MTRTLVDQPEEELEPRKPGGRVLTVLLVLLSLGFLAWAALPLGGLEFDRYTVALVALTPYAALVGAVLALLGLLLRRWLTALVVGLVTALLAFTVVPRAMSSTAPVQGVPLRVLSVNAYFGQADAEKVVELVRRNQVDVLSLQELTPELVDRLDAAGLAAELPHRVFEAGPKADGSGIAARYPLRELDLVPGSTLAQPSALLERPGSPPVEIVAVHTLYPMGRDTYDVWRREMVELGQLPLDGTPRVLAGDFNATLDHSRLGDLIGRGYTDAAAATGAGLRATWPEGWFPPPVAIDHVLTTPEITPQSFEVFPMPGADHRAVLATLAVGRGGS</sequence>
<dbReference type="Pfam" id="PF03372">
    <property type="entry name" value="Exo_endo_phos"/>
    <property type="match status" value="1"/>
</dbReference>
<feature type="transmembrane region" description="Helical" evidence="1">
    <location>
        <begin position="52"/>
        <end position="71"/>
    </location>
</feature>
<keyword evidence="1" id="KW-0812">Transmembrane</keyword>
<keyword evidence="1" id="KW-0472">Membrane</keyword>
<dbReference type="OrthoDB" id="2340043at2"/>
<dbReference type="EMBL" id="VWPH01000012">
    <property type="protein sequence ID" value="KAA5829598.1"/>
    <property type="molecule type" value="Genomic_DNA"/>
</dbReference>
<feature type="transmembrane region" description="Helical" evidence="1">
    <location>
        <begin position="78"/>
        <end position="96"/>
    </location>
</feature>
<keyword evidence="1" id="KW-1133">Transmembrane helix</keyword>
<protein>
    <submittedName>
        <fullName evidence="3">Endonuclease/exonuclease/phosphatase family protein</fullName>
    </submittedName>
</protein>
<name>A0A5M7BN81_SACHI</name>
<keyword evidence="3" id="KW-0540">Nuclease</keyword>
<dbReference type="Proteomes" id="UP000323946">
    <property type="component" value="Unassembled WGS sequence"/>
</dbReference>
<evidence type="ECO:0000256" key="1">
    <source>
        <dbReference type="SAM" id="Phobius"/>
    </source>
</evidence>
<gene>
    <name evidence="3" type="ORF">F1721_25125</name>
</gene>
<dbReference type="InterPro" id="IPR005135">
    <property type="entry name" value="Endo/exonuclease/phosphatase"/>
</dbReference>
<feature type="domain" description="Endonuclease/exonuclease/phosphatase" evidence="2">
    <location>
        <begin position="114"/>
        <end position="319"/>
    </location>
</feature>
<dbReference type="InterPro" id="IPR036691">
    <property type="entry name" value="Endo/exonu/phosph_ase_sf"/>
</dbReference>
<dbReference type="Gene3D" id="3.60.10.10">
    <property type="entry name" value="Endonuclease/exonuclease/phosphatase"/>
    <property type="match status" value="1"/>
</dbReference>
<proteinExistence type="predicted"/>
<keyword evidence="3" id="KW-0378">Hydrolase</keyword>
<dbReference type="AlphaFoldDB" id="A0A5M7BN81"/>
<comment type="caution">
    <text evidence="3">The sequence shown here is derived from an EMBL/GenBank/DDBJ whole genome shotgun (WGS) entry which is preliminary data.</text>
</comment>
<evidence type="ECO:0000313" key="3">
    <source>
        <dbReference type="EMBL" id="KAA5829598.1"/>
    </source>
</evidence>
<accession>A0A5M7BN81</accession>
<keyword evidence="4" id="KW-1185">Reference proteome</keyword>
<keyword evidence="3" id="KW-0269">Exonuclease</keyword>
<organism evidence="3 4">
    <name type="scientific">Saccharopolyspora hirsuta</name>
    <dbReference type="NCBI Taxonomy" id="1837"/>
    <lineage>
        <taxon>Bacteria</taxon>
        <taxon>Bacillati</taxon>
        <taxon>Actinomycetota</taxon>
        <taxon>Actinomycetes</taxon>
        <taxon>Pseudonocardiales</taxon>
        <taxon>Pseudonocardiaceae</taxon>
        <taxon>Saccharopolyspora</taxon>
    </lineage>
</organism>
<dbReference type="GO" id="GO:0004519">
    <property type="term" value="F:endonuclease activity"/>
    <property type="evidence" value="ECO:0007669"/>
    <property type="project" value="UniProtKB-KW"/>
</dbReference>
<evidence type="ECO:0000259" key="2">
    <source>
        <dbReference type="Pfam" id="PF03372"/>
    </source>
</evidence>
<dbReference type="SMR" id="A0A5M7BN81"/>